<evidence type="ECO:0000313" key="5">
    <source>
        <dbReference type="Proteomes" id="UP001228504"/>
    </source>
</evidence>
<dbReference type="EMBL" id="JAUSUF010000002">
    <property type="protein sequence ID" value="MDQ0149045.1"/>
    <property type="molecule type" value="Genomic_DNA"/>
</dbReference>
<reference evidence="4 5" key="1">
    <citation type="submission" date="2023-07" db="EMBL/GenBank/DDBJ databases">
        <title>Genomic Encyclopedia of Type Strains, Phase IV (KMG-IV): sequencing the most valuable type-strain genomes for metagenomic binning, comparative biology and taxonomic classification.</title>
        <authorList>
            <person name="Goeker M."/>
        </authorList>
    </citation>
    <scope>NUCLEOTIDE SEQUENCE [LARGE SCALE GENOMIC DNA]</scope>
    <source>
        <strain evidence="4 5">DSM 20694</strain>
    </source>
</reference>
<dbReference type="PANTHER" id="PTHR28629:SF4">
    <property type="entry name" value="TRIOKINASE_FMN CYCLASE"/>
    <property type="match status" value="1"/>
</dbReference>
<keyword evidence="2" id="KW-0418">Kinase</keyword>
<evidence type="ECO:0000313" key="4">
    <source>
        <dbReference type="EMBL" id="MDQ0149045.1"/>
    </source>
</evidence>
<dbReference type="InterPro" id="IPR036117">
    <property type="entry name" value="DhaL_dom_sf"/>
</dbReference>
<dbReference type="InterPro" id="IPR012737">
    <property type="entry name" value="DhaK_L_YcgS"/>
</dbReference>
<evidence type="ECO:0000256" key="1">
    <source>
        <dbReference type="ARBA" id="ARBA00022679"/>
    </source>
</evidence>
<evidence type="ECO:0000256" key="2">
    <source>
        <dbReference type="ARBA" id="ARBA00022777"/>
    </source>
</evidence>
<dbReference type="RefSeq" id="WP_307483957.1">
    <property type="nucleotide sequence ID" value="NZ_JAUSUF010000002.1"/>
</dbReference>
<dbReference type="SMART" id="SM01120">
    <property type="entry name" value="Dak2"/>
    <property type="match status" value="1"/>
</dbReference>
<dbReference type="PANTHER" id="PTHR28629">
    <property type="entry name" value="TRIOKINASE/FMN CYCLASE"/>
    <property type="match status" value="1"/>
</dbReference>
<organism evidence="4 5">
    <name type="scientific">Eubacterium multiforme</name>
    <dbReference type="NCBI Taxonomy" id="83339"/>
    <lineage>
        <taxon>Bacteria</taxon>
        <taxon>Bacillati</taxon>
        <taxon>Bacillota</taxon>
        <taxon>Clostridia</taxon>
        <taxon>Eubacteriales</taxon>
        <taxon>Eubacteriaceae</taxon>
        <taxon>Eubacterium</taxon>
    </lineage>
</organism>
<feature type="domain" description="DhaL" evidence="3">
    <location>
        <begin position="6"/>
        <end position="206"/>
    </location>
</feature>
<gene>
    <name evidence="4" type="ORF">J2S18_000975</name>
</gene>
<proteinExistence type="predicted"/>
<comment type="caution">
    <text evidence="4">The sequence shown here is derived from an EMBL/GenBank/DDBJ whole genome shotgun (WGS) entry which is preliminary data.</text>
</comment>
<dbReference type="InterPro" id="IPR004007">
    <property type="entry name" value="DhaL_dom"/>
</dbReference>
<keyword evidence="1 4" id="KW-0808">Transferase</keyword>
<keyword evidence="5" id="KW-1185">Reference proteome</keyword>
<dbReference type="EC" id="2.7.1.-" evidence="4"/>
<dbReference type="Pfam" id="PF02734">
    <property type="entry name" value="Dak2"/>
    <property type="match status" value="1"/>
</dbReference>
<sequence length="208" mass="22658">MSLNTEGVKKIILAMNDVINDNKEELSELDAVIGDGDHGHNMAKGFSKVKEDLENNSYKDIGTLLKKVGMDLVSNVGGASGPLYGTAFMKAGASLSNKEEMDINDFSISLEEVVKGVKMRGKANIDDKTMIDVLEPVSILIKDLIETNDDKKDILNKAVAKAYERVEHTKDIIAKKGRASYLGERSIGHKDPGAQSSYLLIKCISDNI</sequence>
<dbReference type="Proteomes" id="UP001228504">
    <property type="component" value="Unassembled WGS sequence"/>
</dbReference>
<name>A0ABT9UQW7_9FIRM</name>
<protein>
    <submittedName>
        <fullName evidence="4">Dihydroxyacetone kinase-like protein</fullName>
        <ecNumber evidence="4">2.7.1.-</ecNumber>
    </submittedName>
</protein>
<evidence type="ECO:0000259" key="3">
    <source>
        <dbReference type="PROSITE" id="PS51480"/>
    </source>
</evidence>
<dbReference type="Gene3D" id="1.25.40.340">
    <property type="match status" value="1"/>
</dbReference>
<accession>A0ABT9UQW7</accession>
<dbReference type="NCBIfam" id="TIGR02365">
    <property type="entry name" value="dha_L_ycgS"/>
    <property type="match status" value="1"/>
</dbReference>
<dbReference type="GO" id="GO:0016740">
    <property type="term" value="F:transferase activity"/>
    <property type="evidence" value="ECO:0007669"/>
    <property type="project" value="UniProtKB-KW"/>
</dbReference>
<dbReference type="SUPFAM" id="SSF101473">
    <property type="entry name" value="DhaL-like"/>
    <property type="match status" value="1"/>
</dbReference>
<dbReference type="PROSITE" id="PS51480">
    <property type="entry name" value="DHAL"/>
    <property type="match status" value="1"/>
</dbReference>
<dbReference type="InterPro" id="IPR050861">
    <property type="entry name" value="Dihydroxyacetone_Kinase"/>
</dbReference>